<feature type="compositionally biased region" description="Low complexity" evidence="1">
    <location>
        <begin position="160"/>
        <end position="176"/>
    </location>
</feature>
<evidence type="ECO:0000313" key="3">
    <source>
        <dbReference type="Proteomes" id="UP000314294"/>
    </source>
</evidence>
<accession>A0A4Z2GMB6</accession>
<feature type="region of interest" description="Disordered" evidence="1">
    <location>
        <begin position="23"/>
        <end position="52"/>
    </location>
</feature>
<protein>
    <submittedName>
        <fullName evidence="2">Uncharacterized protein</fullName>
    </submittedName>
</protein>
<dbReference type="AlphaFoldDB" id="A0A4Z2GMB6"/>
<sequence length="295" mass="32044">MIPRHHTLLHHLPPIRLFSPSNPDRLTAWSSPPTTSTTTTTPTPTKSPSLSPFVCHRPPSSPACAVVTGQADIGSPSEAKLTSVQERRVHRDELHRNADPQQWTRCAGIPRRFCVAGTTFLKPASPMFSPLRVAALPTEPSGGSAAVQAERVWFCHRQSPAAAQRGGRSAPGGARPLSRNDKIKAPCARGAYSLQETRAWPWTKRQAECCRPAQQGLSEVNTGLLEKSLRMCVSKTSGITEVLMMKMTEGGRGGADTTAAMQNSCEVKVTCKFKLTHTYTHTHTHTPRKSLVAPC</sequence>
<feature type="compositionally biased region" description="Low complexity" evidence="1">
    <location>
        <begin position="30"/>
        <end position="52"/>
    </location>
</feature>
<dbReference type="EMBL" id="SRLO01000475">
    <property type="protein sequence ID" value="TNN54768.1"/>
    <property type="molecule type" value="Genomic_DNA"/>
</dbReference>
<reference evidence="2 3" key="1">
    <citation type="submission" date="2019-03" db="EMBL/GenBank/DDBJ databases">
        <title>First draft genome of Liparis tanakae, snailfish: a comprehensive survey of snailfish specific genes.</title>
        <authorList>
            <person name="Kim W."/>
            <person name="Song I."/>
            <person name="Jeong J.-H."/>
            <person name="Kim D."/>
            <person name="Kim S."/>
            <person name="Ryu S."/>
            <person name="Song J.Y."/>
            <person name="Lee S.K."/>
        </authorList>
    </citation>
    <scope>NUCLEOTIDE SEQUENCE [LARGE SCALE GENOMIC DNA]</scope>
    <source>
        <tissue evidence="2">Muscle</tissue>
    </source>
</reference>
<proteinExistence type="predicted"/>
<name>A0A4Z2GMB6_9TELE</name>
<evidence type="ECO:0000256" key="1">
    <source>
        <dbReference type="SAM" id="MobiDB-lite"/>
    </source>
</evidence>
<gene>
    <name evidence="2" type="ORF">EYF80_035051</name>
</gene>
<evidence type="ECO:0000313" key="2">
    <source>
        <dbReference type="EMBL" id="TNN54768.1"/>
    </source>
</evidence>
<keyword evidence="3" id="KW-1185">Reference proteome</keyword>
<feature type="region of interest" description="Disordered" evidence="1">
    <location>
        <begin position="160"/>
        <end position="180"/>
    </location>
</feature>
<organism evidence="2 3">
    <name type="scientific">Liparis tanakae</name>
    <name type="common">Tanaka's snailfish</name>
    <dbReference type="NCBI Taxonomy" id="230148"/>
    <lineage>
        <taxon>Eukaryota</taxon>
        <taxon>Metazoa</taxon>
        <taxon>Chordata</taxon>
        <taxon>Craniata</taxon>
        <taxon>Vertebrata</taxon>
        <taxon>Euteleostomi</taxon>
        <taxon>Actinopterygii</taxon>
        <taxon>Neopterygii</taxon>
        <taxon>Teleostei</taxon>
        <taxon>Neoteleostei</taxon>
        <taxon>Acanthomorphata</taxon>
        <taxon>Eupercaria</taxon>
        <taxon>Perciformes</taxon>
        <taxon>Cottioidei</taxon>
        <taxon>Cottales</taxon>
        <taxon>Liparidae</taxon>
        <taxon>Liparis</taxon>
    </lineage>
</organism>
<comment type="caution">
    <text evidence="2">The sequence shown here is derived from an EMBL/GenBank/DDBJ whole genome shotgun (WGS) entry which is preliminary data.</text>
</comment>
<dbReference type="Proteomes" id="UP000314294">
    <property type="component" value="Unassembled WGS sequence"/>
</dbReference>